<organism evidence="8 9">
    <name type="scientific">Theileria equi strain WA</name>
    <dbReference type="NCBI Taxonomy" id="1537102"/>
    <lineage>
        <taxon>Eukaryota</taxon>
        <taxon>Sar</taxon>
        <taxon>Alveolata</taxon>
        <taxon>Apicomplexa</taxon>
        <taxon>Aconoidasida</taxon>
        <taxon>Piroplasmida</taxon>
        <taxon>Theileriidae</taxon>
        <taxon>Theileria</taxon>
    </lineage>
</organism>
<dbReference type="GO" id="GO:0006886">
    <property type="term" value="P:intracellular protein transport"/>
    <property type="evidence" value="ECO:0007669"/>
    <property type="project" value="InterPro"/>
</dbReference>
<dbReference type="InterPro" id="IPR012295">
    <property type="entry name" value="TBP_dom_sf"/>
</dbReference>
<reference evidence="8 9" key="1">
    <citation type="journal article" date="2012" name="BMC Genomics">
        <title>Comparative genomic analysis and phylogenetic position of Theileria equi.</title>
        <authorList>
            <person name="Kappmeyer L.S."/>
            <person name="Thiagarajan M."/>
            <person name="Herndon D.R."/>
            <person name="Ramsay J.D."/>
            <person name="Caler E."/>
            <person name="Djikeng A."/>
            <person name="Gillespie J.J."/>
            <person name="Lau A.O."/>
            <person name="Roalson E.H."/>
            <person name="Silva J.C."/>
            <person name="Silva M.G."/>
            <person name="Suarez C.E."/>
            <person name="Ueti M.W."/>
            <person name="Nene V.M."/>
            <person name="Mealey R.H."/>
            <person name="Knowles D.P."/>
            <person name="Brayton K.A."/>
        </authorList>
    </citation>
    <scope>NUCLEOTIDE SEQUENCE [LARGE SCALE GENOMIC DNA]</scope>
    <source>
        <strain evidence="8 9">WA</strain>
    </source>
</reference>
<dbReference type="Pfam" id="PF09066">
    <property type="entry name" value="B2-adapt-app_C"/>
    <property type="match status" value="1"/>
</dbReference>
<dbReference type="InterPro" id="IPR011989">
    <property type="entry name" value="ARM-like"/>
</dbReference>
<dbReference type="Gene3D" id="3.30.310.10">
    <property type="entry name" value="TATA-Binding Protein"/>
    <property type="match status" value="1"/>
</dbReference>
<keyword evidence="5" id="KW-0472">Membrane</keyword>
<dbReference type="SUPFAM" id="SSF48371">
    <property type="entry name" value="ARM repeat"/>
    <property type="match status" value="1"/>
</dbReference>
<dbReference type="RefSeq" id="XP_004833369.1">
    <property type="nucleotide sequence ID" value="XM_004833312.1"/>
</dbReference>
<evidence type="ECO:0000256" key="1">
    <source>
        <dbReference type="ARBA" id="ARBA00004308"/>
    </source>
</evidence>
<dbReference type="InterPro" id="IPR002553">
    <property type="entry name" value="Clathrin/coatomer_adapt-like_N"/>
</dbReference>
<dbReference type="STRING" id="1537102.L1LEQ2"/>
<dbReference type="InterPro" id="IPR015151">
    <property type="entry name" value="B-adaptin_app_sub_C"/>
</dbReference>
<evidence type="ECO:0000256" key="5">
    <source>
        <dbReference type="ARBA" id="ARBA00023136"/>
    </source>
</evidence>
<dbReference type="PANTHER" id="PTHR11134">
    <property type="entry name" value="ADAPTOR COMPLEX SUBUNIT BETA FAMILY MEMBER"/>
    <property type="match status" value="1"/>
</dbReference>
<comment type="similarity">
    <text evidence="2">Belongs to the adaptor complexes large subunit family.</text>
</comment>
<name>L1LEQ2_THEEQ</name>
<keyword evidence="3" id="KW-0813">Transport</keyword>
<evidence type="ECO:0000259" key="7">
    <source>
        <dbReference type="Pfam" id="PF09066"/>
    </source>
</evidence>
<keyword evidence="4" id="KW-0653">Protein transport</keyword>
<feature type="domain" description="Beta-adaptin appendage C-terminal subdomain" evidence="7">
    <location>
        <begin position="707"/>
        <end position="768"/>
    </location>
</feature>
<dbReference type="Pfam" id="PF01602">
    <property type="entry name" value="Adaptin_N"/>
    <property type="match status" value="1"/>
</dbReference>
<dbReference type="AlphaFoldDB" id="L1LEQ2"/>
<protein>
    <submittedName>
        <fullName evidence="8">Adaptin N terminal region domain containing protein</fullName>
    </submittedName>
</protein>
<dbReference type="Proteomes" id="UP000031512">
    <property type="component" value="Unassembled WGS sequence"/>
</dbReference>
<evidence type="ECO:0000256" key="3">
    <source>
        <dbReference type="ARBA" id="ARBA00022448"/>
    </source>
</evidence>
<dbReference type="GeneID" id="15807365"/>
<evidence type="ECO:0000313" key="9">
    <source>
        <dbReference type="Proteomes" id="UP000031512"/>
    </source>
</evidence>
<evidence type="ECO:0000256" key="2">
    <source>
        <dbReference type="ARBA" id="ARBA00006613"/>
    </source>
</evidence>
<dbReference type="VEuPathDB" id="PiroplasmaDB:BEWA_039550"/>
<comment type="caution">
    <text evidence="8">The sequence shown here is derived from an EMBL/GenBank/DDBJ whole genome shotgun (WGS) entry which is preliminary data.</text>
</comment>
<sequence length="769" mass="87492">MVSIPTLKMEHFGLAPPRFKPGFFVDYRKGEIGELRLLLRKMALDNQCASTTERFVSQIVHTNMEPFIYAGINRRRDILKRLIACMTMGIDLSSLYTDVVMVSQTDDPVQKKMIYLYLSTYSVNNPDLAILAINTLLKDIDNLDPVIRSLALRNISSFGTSLSIEYATSSVLKKMFDPSDSVKRTAIIGSIRVIKSKDTLENKAVDDYGKNSILNDLKMALKSSNVHVMIDAMCAIAEISDSGKICLTASTIIYLANCLKNMNEWEQCTVLEVLNTYVPSSNDELFDLMNLLDDRLKHSSSAIVLATAKCFIKWTKNDANLQLEVINRLQVPLISLLNRTRDEIAYTLLVNILSIIVNVSKIIVDEELKGHKIPFIDYFEVFFCRYDDPPYIKNVKLNILIALSTTENCELIANELNEYISDTNHEIANRAILALGIIALKIPSNLNTIVERMSVIFSLQIPYLTTSLLLVIKVLLRVYSGRVDKLLEVLKNPGDSISYPQAKANYISILGEFGYDLDHTPYTLEDYINEAQRPDVVTLELLLASVRVFLKRPPEMFDSLSRLLKSVLTESNNPDLVSCAQFYYNLLSNIDVAREIFEGEYQVEPNVYILMDHEKFFMADNNWREKFNTIHLIDQCRGYSSSVYFPYEYGDVDIDIFKHEHVKTEVSIPECIPVQTNTEVDDLLPLIESVREKTTGLELVHPSTLLSDEFQKNWFEIEQTCSKDMEITISSVNIERLELILSQVYIITLASGKAKDVTKFYLYTEDVEG</sequence>
<dbReference type="OrthoDB" id="10254310at2759"/>
<dbReference type="KEGG" id="beq:BEWA_039550"/>
<feature type="domain" description="Clathrin/coatomer adaptor adaptin-like N-terminal" evidence="6">
    <location>
        <begin position="71"/>
        <end position="589"/>
    </location>
</feature>
<proteinExistence type="inferred from homology"/>
<dbReference type="eggNOG" id="KOG1061">
    <property type="taxonomic scope" value="Eukaryota"/>
</dbReference>
<comment type="subcellular location">
    <subcellularLocation>
        <location evidence="1">Endomembrane system</location>
    </subcellularLocation>
</comment>
<keyword evidence="9" id="KW-1185">Reference proteome</keyword>
<accession>L1LEQ2</accession>
<dbReference type="GO" id="GO:0016192">
    <property type="term" value="P:vesicle-mediated transport"/>
    <property type="evidence" value="ECO:0007669"/>
    <property type="project" value="InterPro"/>
</dbReference>
<dbReference type="GO" id="GO:0030131">
    <property type="term" value="C:clathrin adaptor complex"/>
    <property type="evidence" value="ECO:0007669"/>
    <property type="project" value="InterPro"/>
</dbReference>
<dbReference type="InterPro" id="IPR026739">
    <property type="entry name" value="AP_beta"/>
</dbReference>
<evidence type="ECO:0000259" key="6">
    <source>
        <dbReference type="Pfam" id="PF01602"/>
    </source>
</evidence>
<dbReference type="EMBL" id="ACOU01000002">
    <property type="protein sequence ID" value="EKX73917.1"/>
    <property type="molecule type" value="Genomic_DNA"/>
</dbReference>
<dbReference type="GO" id="GO:0012505">
    <property type="term" value="C:endomembrane system"/>
    <property type="evidence" value="ECO:0007669"/>
    <property type="project" value="UniProtKB-SubCell"/>
</dbReference>
<dbReference type="Gene3D" id="1.25.10.10">
    <property type="entry name" value="Leucine-rich Repeat Variant"/>
    <property type="match status" value="1"/>
</dbReference>
<evidence type="ECO:0000256" key="4">
    <source>
        <dbReference type="ARBA" id="ARBA00022927"/>
    </source>
</evidence>
<evidence type="ECO:0000313" key="8">
    <source>
        <dbReference type="EMBL" id="EKX73917.1"/>
    </source>
</evidence>
<dbReference type="InterPro" id="IPR016024">
    <property type="entry name" value="ARM-type_fold"/>
</dbReference>
<gene>
    <name evidence="8" type="ORF">BEWA_039550</name>
</gene>